<proteinExistence type="predicted"/>
<accession>A0A918CNG0</accession>
<evidence type="ECO:0000313" key="1">
    <source>
        <dbReference type="EMBL" id="GGR31899.1"/>
    </source>
</evidence>
<reference evidence="1" key="1">
    <citation type="journal article" date="2014" name="Int. J. Syst. Evol. Microbiol.">
        <title>Complete genome sequence of Corynebacterium casei LMG S-19264T (=DSM 44701T), isolated from a smear-ripened cheese.</title>
        <authorList>
            <consortium name="US DOE Joint Genome Institute (JGI-PGF)"/>
            <person name="Walter F."/>
            <person name="Albersmeier A."/>
            <person name="Kalinowski J."/>
            <person name="Ruckert C."/>
        </authorList>
    </citation>
    <scope>NUCLEOTIDE SEQUENCE</scope>
    <source>
        <strain evidence="1">JCM 31311</strain>
    </source>
</reference>
<protein>
    <submittedName>
        <fullName evidence="1">Uncharacterized protein</fullName>
    </submittedName>
</protein>
<dbReference type="EMBL" id="BMQL01000053">
    <property type="protein sequence ID" value="GGR31899.1"/>
    <property type="molecule type" value="Genomic_DNA"/>
</dbReference>
<keyword evidence="2" id="KW-1185">Reference proteome</keyword>
<reference evidence="1" key="2">
    <citation type="submission" date="2020-09" db="EMBL/GenBank/DDBJ databases">
        <authorList>
            <person name="Sun Q."/>
            <person name="Ohkuma M."/>
        </authorList>
    </citation>
    <scope>NUCLEOTIDE SEQUENCE</scope>
    <source>
        <strain evidence="1">JCM 31311</strain>
    </source>
</reference>
<sequence length="93" mass="10104">MDEMAATFIFAVTAPEGAVHSCFEVEDDQQYGPEDVTILTGVPSASGAETLTLMMKRLPDDDTYRALAAQAATNHAEVILDPLRRLIRSLIPL</sequence>
<dbReference type="AlphaFoldDB" id="A0A918CNG0"/>
<dbReference type="Proteomes" id="UP000603865">
    <property type="component" value="Unassembled WGS sequence"/>
</dbReference>
<organism evidence="1 2">
    <name type="scientific">Deinococcus ruber</name>
    <dbReference type="NCBI Taxonomy" id="1848197"/>
    <lineage>
        <taxon>Bacteria</taxon>
        <taxon>Thermotogati</taxon>
        <taxon>Deinococcota</taxon>
        <taxon>Deinococci</taxon>
        <taxon>Deinococcales</taxon>
        <taxon>Deinococcaceae</taxon>
        <taxon>Deinococcus</taxon>
    </lineage>
</organism>
<gene>
    <name evidence="1" type="ORF">GCM10008957_48210</name>
</gene>
<comment type="caution">
    <text evidence="1">The sequence shown here is derived from an EMBL/GenBank/DDBJ whole genome shotgun (WGS) entry which is preliminary data.</text>
</comment>
<dbReference type="RefSeq" id="WP_189093072.1">
    <property type="nucleotide sequence ID" value="NZ_BMQL01000053.1"/>
</dbReference>
<name>A0A918CNG0_9DEIO</name>
<evidence type="ECO:0000313" key="2">
    <source>
        <dbReference type="Proteomes" id="UP000603865"/>
    </source>
</evidence>